<accession>A0A6S7HA36</accession>
<evidence type="ECO:0000313" key="3">
    <source>
        <dbReference type="Proteomes" id="UP001152795"/>
    </source>
</evidence>
<comment type="caution">
    <text evidence="2">The sequence shown here is derived from an EMBL/GenBank/DDBJ whole genome shotgun (WGS) entry which is preliminary data.</text>
</comment>
<evidence type="ECO:0000256" key="1">
    <source>
        <dbReference type="SAM" id="MobiDB-lite"/>
    </source>
</evidence>
<proteinExistence type="predicted"/>
<evidence type="ECO:0000313" key="2">
    <source>
        <dbReference type="EMBL" id="CAB3993090.1"/>
    </source>
</evidence>
<keyword evidence="3" id="KW-1185">Reference proteome</keyword>
<gene>
    <name evidence="2" type="ORF">PACLA_8A062374</name>
</gene>
<protein>
    <submittedName>
        <fullName evidence="2">Uncharacterized protein</fullName>
    </submittedName>
</protein>
<feature type="compositionally biased region" description="Basic and acidic residues" evidence="1">
    <location>
        <begin position="9"/>
        <end position="28"/>
    </location>
</feature>
<name>A0A6S7HA36_PARCT</name>
<dbReference type="EMBL" id="CACRXK020002182">
    <property type="protein sequence ID" value="CAB3993090.1"/>
    <property type="molecule type" value="Genomic_DNA"/>
</dbReference>
<organism evidence="2 3">
    <name type="scientific">Paramuricea clavata</name>
    <name type="common">Red gorgonian</name>
    <name type="synonym">Violescent sea-whip</name>
    <dbReference type="NCBI Taxonomy" id="317549"/>
    <lineage>
        <taxon>Eukaryota</taxon>
        <taxon>Metazoa</taxon>
        <taxon>Cnidaria</taxon>
        <taxon>Anthozoa</taxon>
        <taxon>Octocorallia</taxon>
        <taxon>Malacalcyonacea</taxon>
        <taxon>Plexauridae</taxon>
        <taxon>Paramuricea</taxon>
    </lineage>
</organism>
<dbReference type="Proteomes" id="UP001152795">
    <property type="component" value="Unassembled WGS sequence"/>
</dbReference>
<feature type="region of interest" description="Disordered" evidence="1">
    <location>
        <begin position="1"/>
        <end position="80"/>
    </location>
</feature>
<dbReference type="AlphaFoldDB" id="A0A6S7HA36"/>
<reference evidence="2" key="1">
    <citation type="submission" date="2020-04" db="EMBL/GenBank/DDBJ databases">
        <authorList>
            <person name="Alioto T."/>
            <person name="Alioto T."/>
            <person name="Gomez Garrido J."/>
        </authorList>
    </citation>
    <scope>NUCLEOTIDE SEQUENCE</scope>
    <source>
        <strain evidence="2">A484AB</strain>
    </source>
</reference>
<sequence>MVKTTKLLGEMRADRMSAHSSAKPDSHESVLTAPEGADTPAPEGAHTPASEEVIPSGSEEANNSRSADEPLQYQRDNDDDVLSLFADNNLDVDNDSLLESID</sequence>